<name>A0AAV4XF25_CAEEX</name>
<evidence type="ECO:0000313" key="1">
    <source>
        <dbReference type="EMBL" id="GIY93038.1"/>
    </source>
</evidence>
<organism evidence="1 2">
    <name type="scientific">Caerostris extrusa</name>
    <name type="common">Bark spider</name>
    <name type="synonym">Caerostris bankana</name>
    <dbReference type="NCBI Taxonomy" id="172846"/>
    <lineage>
        <taxon>Eukaryota</taxon>
        <taxon>Metazoa</taxon>
        <taxon>Ecdysozoa</taxon>
        <taxon>Arthropoda</taxon>
        <taxon>Chelicerata</taxon>
        <taxon>Arachnida</taxon>
        <taxon>Araneae</taxon>
        <taxon>Araneomorphae</taxon>
        <taxon>Entelegynae</taxon>
        <taxon>Araneoidea</taxon>
        <taxon>Araneidae</taxon>
        <taxon>Caerostris</taxon>
    </lineage>
</organism>
<protein>
    <submittedName>
        <fullName evidence="1">Uncharacterized protein</fullName>
    </submittedName>
</protein>
<evidence type="ECO:0000313" key="2">
    <source>
        <dbReference type="Proteomes" id="UP001054945"/>
    </source>
</evidence>
<dbReference type="AlphaFoldDB" id="A0AAV4XF25"/>
<proteinExistence type="predicted"/>
<dbReference type="Proteomes" id="UP001054945">
    <property type="component" value="Unassembled WGS sequence"/>
</dbReference>
<accession>A0AAV4XF25</accession>
<dbReference type="EMBL" id="BPLR01017613">
    <property type="protein sequence ID" value="GIY93038.1"/>
    <property type="molecule type" value="Genomic_DNA"/>
</dbReference>
<keyword evidence="2" id="KW-1185">Reference proteome</keyword>
<reference evidence="1 2" key="1">
    <citation type="submission" date="2021-06" db="EMBL/GenBank/DDBJ databases">
        <title>Caerostris extrusa draft genome.</title>
        <authorList>
            <person name="Kono N."/>
            <person name="Arakawa K."/>
        </authorList>
    </citation>
    <scope>NUCLEOTIDE SEQUENCE [LARGE SCALE GENOMIC DNA]</scope>
</reference>
<gene>
    <name evidence="1" type="ORF">CEXT_650841</name>
</gene>
<sequence>MHVLAFDCRQAVFSRQLNFTGCRRSRKSSNECSLGWIGVEKMQILRGSISGTQWEGGSSQCRRGVLADSSTSQAVAQVERTMQSAADRGWGRCRY</sequence>
<comment type="caution">
    <text evidence="1">The sequence shown here is derived from an EMBL/GenBank/DDBJ whole genome shotgun (WGS) entry which is preliminary data.</text>
</comment>